<reference evidence="2" key="1">
    <citation type="submission" date="2014-03" db="EMBL/GenBank/DDBJ databases">
        <authorList>
            <person name="Aksoy S."/>
            <person name="Warren W."/>
            <person name="Wilson R.K."/>
        </authorList>
    </citation>
    <scope>NUCLEOTIDE SEQUENCE [LARGE SCALE GENOMIC DNA]</scope>
    <source>
        <strain evidence="2">IAEA</strain>
    </source>
</reference>
<protein>
    <submittedName>
        <fullName evidence="1">Uncharacterized protein</fullName>
    </submittedName>
</protein>
<name>A0A1B0AHS1_GLOPL</name>
<dbReference type="AlphaFoldDB" id="A0A1B0AHS1"/>
<sequence length="137" mass="15462">MDNTMRMQKINTAEEAFCNSTPHSGELIVHLGVPELDSCSEVSRIVDNCLQTVTSGPLYIRNVDELLLNLLTVAHDKLCPVEIFHLLYGRSLPILRAFSPQFLVMIPCLVMLGEHSHYDQLPTVVYFPLPRQNSLLN</sequence>
<proteinExistence type="predicted"/>
<organism evidence="1 2">
    <name type="scientific">Glossina pallidipes</name>
    <name type="common">Tsetse fly</name>
    <dbReference type="NCBI Taxonomy" id="7398"/>
    <lineage>
        <taxon>Eukaryota</taxon>
        <taxon>Metazoa</taxon>
        <taxon>Ecdysozoa</taxon>
        <taxon>Arthropoda</taxon>
        <taxon>Hexapoda</taxon>
        <taxon>Insecta</taxon>
        <taxon>Pterygota</taxon>
        <taxon>Neoptera</taxon>
        <taxon>Endopterygota</taxon>
        <taxon>Diptera</taxon>
        <taxon>Brachycera</taxon>
        <taxon>Muscomorpha</taxon>
        <taxon>Hippoboscoidea</taxon>
        <taxon>Glossinidae</taxon>
        <taxon>Glossina</taxon>
    </lineage>
</organism>
<reference evidence="1" key="2">
    <citation type="submission" date="2020-05" db="UniProtKB">
        <authorList>
            <consortium name="EnsemblMetazoa"/>
        </authorList>
    </citation>
    <scope>IDENTIFICATION</scope>
    <source>
        <strain evidence="1">IAEA</strain>
    </source>
</reference>
<evidence type="ECO:0000313" key="2">
    <source>
        <dbReference type="Proteomes" id="UP000092445"/>
    </source>
</evidence>
<dbReference type="Proteomes" id="UP000092445">
    <property type="component" value="Unassembled WGS sequence"/>
</dbReference>
<accession>A0A1B0AHS1</accession>
<dbReference type="VEuPathDB" id="VectorBase:GPAI046183"/>
<keyword evidence="2" id="KW-1185">Reference proteome</keyword>
<dbReference type="EnsemblMetazoa" id="GPAI046183-RA">
    <property type="protein sequence ID" value="GPAI046183-PA"/>
    <property type="gene ID" value="GPAI046183"/>
</dbReference>
<evidence type="ECO:0000313" key="1">
    <source>
        <dbReference type="EnsemblMetazoa" id="GPAI046183-PA"/>
    </source>
</evidence>